<name>A0A9P4N856_9PLEO</name>
<evidence type="ECO:0000313" key="3">
    <source>
        <dbReference type="Proteomes" id="UP000800093"/>
    </source>
</evidence>
<feature type="chain" id="PRO_5040361043" evidence="1">
    <location>
        <begin position="17"/>
        <end position="123"/>
    </location>
</feature>
<dbReference type="Proteomes" id="UP000800093">
    <property type="component" value="Unassembled WGS sequence"/>
</dbReference>
<evidence type="ECO:0000256" key="1">
    <source>
        <dbReference type="SAM" id="SignalP"/>
    </source>
</evidence>
<reference evidence="3" key="1">
    <citation type="journal article" date="2020" name="Stud. Mycol.">
        <title>101 Dothideomycetes genomes: A test case for predicting lifestyles and emergence of pathogens.</title>
        <authorList>
            <person name="Haridas S."/>
            <person name="Albert R."/>
            <person name="Binder M."/>
            <person name="Bloem J."/>
            <person name="LaButti K."/>
            <person name="Salamov A."/>
            <person name="Andreopoulos B."/>
            <person name="Baker S."/>
            <person name="Barry K."/>
            <person name="Bills G."/>
            <person name="Bluhm B."/>
            <person name="Cannon C."/>
            <person name="Castanera R."/>
            <person name="Culley D."/>
            <person name="Daum C."/>
            <person name="Ezra D."/>
            <person name="Gonzalez J."/>
            <person name="Henrissat B."/>
            <person name="Kuo A."/>
            <person name="Liang C."/>
            <person name="Lipzen A."/>
            <person name="Lutzoni F."/>
            <person name="Magnuson J."/>
            <person name="Mondo S."/>
            <person name="Nolan M."/>
            <person name="Ohm R."/>
            <person name="Pangilinan J."/>
            <person name="Park H.-J."/>
            <person name="Ramirez L."/>
            <person name="Alfaro M."/>
            <person name="Sun H."/>
            <person name="Tritt A."/>
            <person name="Yoshinaga Y."/>
            <person name="Zwiers L.-H."/>
            <person name="Turgeon B."/>
            <person name="Goodwin S."/>
            <person name="Spatafora J."/>
            <person name="Crous P."/>
            <person name="Grigoriev I."/>
        </authorList>
    </citation>
    <scope>NUCLEOTIDE SEQUENCE [LARGE SCALE GENOMIC DNA]</scope>
    <source>
        <strain evidence="3">CBS 304.66</strain>
    </source>
</reference>
<dbReference type="EMBL" id="ML986622">
    <property type="protein sequence ID" value="KAF2263801.1"/>
    <property type="molecule type" value="Genomic_DNA"/>
</dbReference>
<protein>
    <submittedName>
        <fullName evidence="2">Uncharacterized protein</fullName>
    </submittedName>
</protein>
<proteinExistence type="predicted"/>
<dbReference type="AlphaFoldDB" id="A0A9P4N856"/>
<feature type="signal peptide" evidence="1">
    <location>
        <begin position="1"/>
        <end position="16"/>
    </location>
</feature>
<evidence type="ECO:0000313" key="2">
    <source>
        <dbReference type="EMBL" id="KAF2263801.1"/>
    </source>
</evidence>
<keyword evidence="3" id="KW-1185">Reference proteome</keyword>
<comment type="caution">
    <text evidence="2">The sequence shown here is derived from an EMBL/GenBank/DDBJ whole genome shotgun (WGS) entry which is preliminary data.</text>
</comment>
<accession>A0A9P4N856</accession>
<organism evidence="2 3">
    <name type="scientific">Lojkania enalia</name>
    <dbReference type="NCBI Taxonomy" id="147567"/>
    <lineage>
        <taxon>Eukaryota</taxon>
        <taxon>Fungi</taxon>
        <taxon>Dikarya</taxon>
        <taxon>Ascomycota</taxon>
        <taxon>Pezizomycotina</taxon>
        <taxon>Dothideomycetes</taxon>
        <taxon>Pleosporomycetidae</taxon>
        <taxon>Pleosporales</taxon>
        <taxon>Pleosporales incertae sedis</taxon>
        <taxon>Lojkania</taxon>
    </lineage>
</organism>
<sequence length="123" mass="13658">MLFPILEIVFIASITAVLVDFASFNLPGETNRRNVGWIDIYIGSKAISIKDKIGREYNAVAPVPGGLNLQQIEGAITITAFDTYGTYSKRKSTNESIATGLRMPWPKPVMLRPFQKKIRSSPK</sequence>
<keyword evidence="1" id="KW-0732">Signal</keyword>
<gene>
    <name evidence="2" type="ORF">CC78DRAFT_603361</name>
</gene>